<dbReference type="Proteomes" id="UP000011602">
    <property type="component" value="Unassembled WGS sequence"/>
</dbReference>
<dbReference type="InterPro" id="IPR029062">
    <property type="entry name" value="Class_I_gatase-like"/>
</dbReference>
<dbReference type="PANTHER" id="PTHR42695:SF5">
    <property type="entry name" value="GLUTAMINE AMIDOTRANSFERASE YLR126C-RELATED"/>
    <property type="match status" value="1"/>
</dbReference>
<accession>L9WY52</accession>
<dbReference type="InterPro" id="IPR044992">
    <property type="entry name" value="ChyE-like"/>
</dbReference>
<evidence type="ECO:0000259" key="2">
    <source>
        <dbReference type="Pfam" id="PF00117"/>
    </source>
</evidence>
<dbReference type="STRING" id="1227499.C493_14723"/>
<dbReference type="GO" id="GO:0016740">
    <property type="term" value="F:transferase activity"/>
    <property type="evidence" value="ECO:0007669"/>
    <property type="project" value="UniProtKB-KW"/>
</dbReference>
<dbReference type="GO" id="GO:0005829">
    <property type="term" value="C:cytosol"/>
    <property type="evidence" value="ECO:0007669"/>
    <property type="project" value="TreeGrafter"/>
</dbReference>
<comment type="caution">
    <text evidence="3">The sequence shown here is derived from an EMBL/GenBank/DDBJ whole genome shotgun (WGS) entry which is preliminary data.</text>
</comment>
<dbReference type="PANTHER" id="PTHR42695">
    <property type="entry name" value="GLUTAMINE AMIDOTRANSFERASE YLR126C-RELATED"/>
    <property type="match status" value="1"/>
</dbReference>
<dbReference type="PRINTS" id="PR00096">
    <property type="entry name" value="GATASE"/>
</dbReference>
<sequence>MYLEDAPFGYRCHDFRSRTAFGRHVPGRSDLEVAEGDRPVTEPPTATSGSNGSSELRIALLNAARNRASNRRNFERELEADLVEYYCPDGERPETFAFDGCVITGSWSSVYWDRPWIDALKEWVGEAIDAGLPFLGVCYGHQLLADVLGGRVEAMDDSEIGYRPVEHDGRSRLLTGVDEEFTVFTTHADRVAKAPPGATVFAENDYGIHGFRKDRAFGVQFHPEYDMSTAERVTRGKDDLADERRRSILEGITAENYAAACEAKQLFDNYLEYVREVRTAASDARVETDAAAERGTGTGSAAGSSQRRR</sequence>
<keyword evidence="4" id="KW-1185">Reference proteome</keyword>
<dbReference type="PATRIC" id="fig|1227499.3.peg.3019"/>
<dbReference type="AlphaFoldDB" id="L9WY52"/>
<keyword evidence="3" id="KW-0315">Glutamine amidotransferase</keyword>
<gene>
    <name evidence="3" type="ORF">C493_14723</name>
</gene>
<dbReference type="Gene3D" id="3.40.50.880">
    <property type="match status" value="1"/>
</dbReference>
<feature type="compositionally biased region" description="Basic and acidic residues" evidence="1">
    <location>
        <begin position="281"/>
        <end position="292"/>
    </location>
</feature>
<dbReference type="EMBL" id="AOHZ01000068">
    <property type="protein sequence ID" value="ELY53293.1"/>
    <property type="molecule type" value="Genomic_DNA"/>
</dbReference>
<evidence type="ECO:0000313" key="3">
    <source>
        <dbReference type="EMBL" id="ELY53293.1"/>
    </source>
</evidence>
<dbReference type="PROSITE" id="PS51273">
    <property type="entry name" value="GATASE_TYPE_1"/>
    <property type="match status" value="1"/>
</dbReference>
<feature type="compositionally biased region" description="Low complexity" evidence="1">
    <location>
        <begin position="293"/>
        <end position="309"/>
    </location>
</feature>
<dbReference type="CDD" id="cd01741">
    <property type="entry name" value="GATase1_1"/>
    <property type="match status" value="1"/>
</dbReference>
<feature type="domain" description="Glutamine amidotransferase" evidence="2">
    <location>
        <begin position="72"/>
        <end position="230"/>
    </location>
</feature>
<dbReference type="InterPro" id="IPR017926">
    <property type="entry name" value="GATASE"/>
</dbReference>
<evidence type="ECO:0000256" key="1">
    <source>
        <dbReference type="SAM" id="MobiDB-lite"/>
    </source>
</evidence>
<organism evidence="3 4">
    <name type="scientific">Natronolimnohabitans innermongolicus JCM 12255</name>
    <dbReference type="NCBI Taxonomy" id="1227499"/>
    <lineage>
        <taxon>Archaea</taxon>
        <taxon>Methanobacteriati</taxon>
        <taxon>Methanobacteriota</taxon>
        <taxon>Stenosarchaea group</taxon>
        <taxon>Halobacteria</taxon>
        <taxon>Halobacteriales</taxon>
        <taxon>Natrialbaceae</taxon>
        <taxon>Natronolimnohabitans</taxon>
    </lineage>
</organism>
<evidence type="ECO:0000313" key="4">
    <source>
        <dbReference type="Proteomes" id="UP000011602"/>
    </source>
</evidence>
<feature type="compositionally biased region" description="Basic and acidic residues" evidence="1">
    <location>
        <begin position="31"/>
        <end position="40"/>
    </location>
</feature>
<feature type="region of interest" description="Disordered" evidence="1">
    <location>
        <begin position="31"/>
        <end position="52"/>
    </location>
</feature>
<name>L9WY52_9EURY</name>
<proteinExistence type="predicted"/>
<dbReference type="Pfam" id="PF00117">
    <property type="entry name" value="GATase"/>
    <property type="match status" value="1"/>
</dbReference>
<keyword evidence="3" id="KW-0808">Transferase</keyword>
<reference evidence="3 4" key="1">
    <citation type="journal article" date="2014" name="PLoS Genet.">
        <title>Phylogenetically driven sequencing of extremely halophilic archaea reveals strategies for static and dynamic osmo-response.</title>
        <authorList>
            <person name="Becker E.A."/>
            <person name="Seitzer P.M."/>
            <person name="Tritt A."/>
            <person name="Larsen D."/>
            <person name="Krusor M."/>
            <person name="Yao A.I."/>
            <person name="Wu D."/>
            <person name="Madern D."/>
            <person name="Eisen J.A."/>
            <person name="Darling A.E."/>
            <person name="Facciotti M.T."/>
        </authorList>
    </citation>
    <scope>NUCLEOTIDE SEQUENCE [LARGE SCALE GENOMIC DNA]</scope>
    <source>
        <strain evidence="3 4">JCM 12255</strain>
    </source>
</reference>
<dbReference type="eggNOG" id="arCOG00090">
    <property type="taxonomic scope" value="Archaea"/>
</dbReference>
<dbReference type="SUPFAM" id="SSF52317">
    <property type="entry name" value="Class I glutamine amidotransferase-like"/>
    <property type="match status" value="1"/>
</dbReference>
<protein>
    <submittedName>
        <fullName evidence="3">Glutamine amidotransferase</fullName>
    </submittedName>
</protein>
<feature type="region of interest" description="Disordered" evidence="1">
    <location>
        <begin position="281"/>
        <end position="309"/>
    </location>
</feature>